<dbReference type="SUPFAM" id="SSF46785">
    <property type="entry name" value="Winged helix' DNA-binding domain"/>
    <property type="match status" value="2"/>
</dbReference>
<sequence>MQPLVKKGTPFYVNMSNELIRSAHGLTLGEKRLLMLAIAKIDSKKPATPQNMVTRIDVSEFINEFKITPQTAYTEVRHAAEQLMNRYIRFFYPDKDGKEIETRMQWVGRASYKKSEGWVELAFWHELSPMLFELQERFTSYKLDRVGGLRSVYSWRLFELLMQFKSTGKLKISVDEFTQIMEAPKSIKANFANLRIKIIEPAVKEIREKDGLKVKWEPIKAGRKVQTLLFTFPQEQQVALPLKQPKQVKLTKAYIEKHAYPGESYIQATQRLSRRT</sequence>
<proteinExistence type="inferred from homology"/>
<dbReference type="EMBL" id="CACVAT010000165">
    <property type="protein sequence ID" value="CAA6811191.1"/>
    <property type="molecule type" value="Genomic_DNA"/>
</dbReference>
<comment type="similarity">
    <text evidence="1">Belongs to the initiator RepB protein family.</text>
</comment>
<organism evidence="3">
    <name type="scientific">uncultured Thiotrichaceae bacterium</name>
    <dbReference type="NCBI Taxonomy" id="298394"/>
    <lineage>
        <taxon>Bacteria</taxon>
        <taxon>Pseudomonadati</taxon>
        <taxon>Pseudomonadota</taxon>
        <taxon>Gammaproteobacteria</taxon>
        <taxon>Thiotrichales</taxon>
        <taxon>Thiotrichaceae</taxon>
        <taxon>environmental samples</taxon>
    </lineage>
</organism>
<gene>
    <name evidence="3" type="ORF">HELGO_WM82305</name>
</gene>
<evidence type="ECO:0000256" key="1">
    <source>
        <dbReference type="ARBA" id="ARBA00038283"/>
    </source>
</evidence>
<dbReference type="InterPro" id="IPR036390">
    <property type="entry name" value="WH_DNA-bd_sf"/>
</dbReference>
<dbReference type="GO" id="GO:0006270">
    <property type="term" value="P:DNA replication initiation"/>
    <property type="evidence" value="ECO:0007669"/>
    <property type="project" value="InterPro"/>
</dbReference>
<name>A0A6S6SVV0_9GAMM</name>
<dbReference type="GO" id="GO:0003887">
    <property type="term" value="F:DNA-directed DNA polymerase activity"/>
    <property type="evidence" value="ECO:0007669"/>
    <property type="project" value="InterPro"/>
</dbReference>
<dbReference type="InterPro" id="IPR036388">
    <property type="entry name" value="WH-like_DNA-bd_sf"/>
</dbReference>
<dbReference type="Gene3D" id="1.10.10.10">
    <property type="entry name" value="Winged helix-like DNA-binding domain superfamily/Winged helix DNA-binding domain"/>
    <property type="match status" value="2"/>
</dbReference>
<dbReference type="Pfam" id="PF21205">
    <property type="entry name" value="Rep3_C"/>
    <property type="match status" value="1"/>
</dbReference>
<dbReference type="Pfam" id="PF01051">
    <property type="entry name" value="Rep3_N"/>
    <property type="match status" value="1"/>
</dbReference>
<evidence type="ECO:0000259" key="2">
    <source>
        <dbReference type="Pfam" id="PF01051"/>
    </source>
</evidence>
<feature type="domain" description="Initiator Rep protein WH1" evidence="2">
    <location>
        <begin position="13"/>
        <end position="162"/>
    </location>
</feature>
<dbReference type="InterPro" id="IPR000525">
    <property type="entry name" value="Initiator_Rep_WH1"/>
</dbReference>
<reference evidence="3" key="1">
    <citation type="submission" date="2020-01" db="EMBL/GenBank/DDBJ databases">
        <authorList>
            <person name="Meier V. D."/>
            <person name="Meier V D."/>
        </authorList>
    </citation>
    <scope>NUCLEOTIDE SEQUENCE</scope>
    <source>
        <strain evidence="3">HLG_WM_MAG_09</strain>
    </source>
</reference>
<evidence type="ECO:0000313" key="3">
    <source>
        <dbReference type="EMBL" id="CAA6811191.1"/>
    </source>
</evidence>
<dbReference type="AlphaFoldDB" id="A0A6S6SVV0"/>
<protein>
    <submittedName>
        <fullName evidence="3">RepB family plasmid replication initiator protein</fullName>
    </submittedName>
</protein>
<accession>A0A6S6SVV0</accession>